<evidence type="ECO:0000313" key="3">
    <source>
        <dbReference type="Proteomes" id="UP001059041"/>
    </source>
</evidence>
<dbReference type="SUPFAM" id="SSF53098">
    <property type="entry name" value="Ribonuclease H-like"/>
    <property type="match status" value="1"/>
</dbReference>
<dbReference type="Proteomes" id="UP001059041">
    <property type="component" value="Unassembled WGS sequence"/>
</dbReference>
<dbReference type="Pfam" id="PF05699">
    <property type="entry name" value="Dimer_Tnp_hAT"/>
    <property type="match status" value="1"/>
</dbReference>
<dbReference type="InterPro" id="IPR052035">
    <property type="entry name" value="ZnF_BED_domain_contain"/>
</dbReference>
<dbReference type="PANTHER" id="PTHR46481">
    <property type="entry name" value="ZINC FINGER BED DOMAIN-CONTAINING PROTEIN 4"/>
    <property type="match status" value="1"/>
</dbReference>
<reference evidence="2" key="1">
    <citation type="submission" date="2021-02" db="EMBL/GenBank/DDBJ databases">
        <title>Comparative genomics reveals that relaxation of natural selection precedes convergent phenotypic evolution of cavefish.</title>
        <authorList>
            <person name="Peng Z."/>
        </authorList>
    </citation>
    <scope>NUCLEOTIDE SEQUENCE</scope>
    <source>
        <tissue evidence="2">Muscle</tissue>
    </source>
</reference>
<evidence type="ECO:0000313" key="2">
    <source>
        <dbReference type="EMBL" id="KAI7789400.1"/>
    </source>
</evidence>
<dbReference type="EMBL" id="JAFHDT010000476">
    <property type="protein sequence ID" value="KAI7789400.1"/>
    <property type="molecule type" value="Genomic_DNA"/>
</dbReference>
<comment type="caution">
    <text evidence="2">The sequence shown here is derived from an EMBL/GenBank/DDBJ whole genome shotgun (WGS) entry which is preliminary data.</text>
</comment>
<dbReference type="InterPro" id="IPR012337">
    <property type="entry name" value="RNaseH-like_sf"/>
</dbReference>
<keyword evidence="3" id="KW-1185">Reference proteome</keyword>
<dbReference type="PANTHER" id="PTHR46481:SF4">
    <property type="entry name" value="ZINC FINGER BED DOMAIN-CONTAINING PROTEIN 4"/>
    <property type="match status" value="1"/>
</dbReference>
<gene>
    <name evidence="2" type="ORF">IRJ41_006731</name>
</gene>
<dbReference type="GO" id="GO:0046983">
    <property type="term" value="F:protein dimerization activity"/>
    <property type="evidence" value="ECO:0007669"/>
    <property type="project" value="InterPro"/>
</dbReference>
<evidence type="ECO:0000259" key="1">
    <source>
        <dbReference type="Pfam" id="PF05699"/>
    </source>
</evidence>
<dbReference type="AlphaFoldDB" id="A0A9W7T1Y4"/>
<protein>
    <submittedName>
        <fullName evidence="2">Zinc finger BED domain-containing protein 1-like</fullName>
    </submittedName>
</protein>
<name>A0A9W7T1Y4_TRIRA</name>
<feature type="domain" description="HAT C-terminal dimerisation" evidence="1">
    <location>
        <begin position="518"/>
        <end position="579"/>
    </location>
</feature>
<accession>A0A9W7T1Y4</accession>
<dbReference type="InterPro" id="IPR008906">
    <property type="entry name" value="HATC_C_dom"/>
</dbReference>
<sequence length="588" mass="66628">MVRTVDRRKAIALRMLLRRLHKRMRRRLSIHPINQRRIQFGAYYHLVAELHLDSDRHLNYFRMTANQMDHILSLIAANQTRQTTNYRMGIEPKQRLAVTLRISNLTGFRFLLHTIEPRYRIPSRGFFTDSAIPDLYNEAKSRVMESMQDASQVAITSDSWTSIATDSYVTVTAHYAGDDWQLKSHVLQTRGFNESHTGVQNVLAERKLTNKITALVTDNAANMVVAAQVGRFTHIRCFAHTLNLASQSALKLSAVSRLLGRIQRISCFFHRSTTANHILQEKQKLLGLPCHKIKTDVCRWNSACEMMERYLEQQPAICANLLSPEVRRSESDVSTLCEADVSNAEDAVTALKPMKDATVLMSAESQPTRSLIVPLITQLIQNMMISAGDSPMIKDIKHAIKEDLQKRYTSEDEKRILHMASALDPRFKGLPFLTDAQRLEAYNHVTSEAALQESVNVDSGEEDPGKNLEAEELSEEQIVSHPKKRASSLLVSPLGKAFSDGEVQPKKTAHDRAKDDMKRYCSEPPLSLTEDPLKWWHIHEAIFPLLAKLAQKYLSIRGTSVSAERVFSTAGNVITAKRSINMWTVLCF</sequence>
<organism evidence="2 3">
    <name type="scientific">Triplophysa rosa</name>
    <name type="common">Cave loach</name>
    <dbReference type="NCBI Taxonomy" id="992332"/>
    <lineage>
        <taxon>Eukaryota</taxon>
        <taxon>Metazoa</taxon>
        <taxon>Chordata</taxon>
        <taxon>Craniata</taxon>
        <taxon>Vertebrata</taxon>
        <taxon>Euteleostomi</taxon>
        <taxon>Actinopterygii</taxon>
        <taxon>Neopterygii</taxon>
        <taxon>Teleostei</taxon>
        <taxon>Ostariophysi</taxon>
        <taxon>Cypriniformes</taxon>
        <taxon>Nemacheilidae</taxon>
        <taxon>Triplophysa</taxon>
    </lineage>
</organism>
<proteinExistence type="predicted"/>